<dbReference type="Proteomes" id="UP000315003">
    <property type="component" value="Chromosome"/>
</dbReference>
<evidence type="ECO:0000256" key="6">
    <source>
        <dbReference type="SAM" id="MobiDB-lite"/>
    </source>
</evidence>
<dbReference type="SUPFAM" id="SSF88946">
    <property type="entry name" value="Sigma2 domain of RNA polymerase sigma factors"/>
    <property type="match status" value="1"/>
</dbReference>
<dbReference type="GO" id="GO:0016987">
    <property type="term" value="F:sigma factor activity"/>
    <property type="evidence" value="ECO:0007669"/>
    <property type="project" value="UniProtKB-KW"/>
</dbReference>
<dbReference type="InterPro" id="IPR013249">
    <property type="entry name" value="RNA_pol_sigma70_r4_t2"/>
</dbReference>
<proteinExistence type="inferred from homology"/>
<organism evidence="9 10">
    <name type="scientific">Stieleria bergensis</name>
    <dbReference type="NCBI Taxonomy" id="2528025"/>
    <lineage>
        <taxon>Bacteria</taxon>
        <taxon>Pseudomonadati</taxon>
        <taxon>Planctomycetota</taxon>
        <taxon>Planctomycetia</taxon>
        <taxon>Pirellulales</taxon>
        <taxon>Pirellulaceae</taxon>
        <taxon>Stieleria</taxon>
    </lineage>
</organism>
<dbReference type="OrthoDB" id="289887at2"/>
<feature type="region of interest" description="Disordered" evidence="6">
    <location>
        <begin position="193"/>
        <end position="214"/>
    </location>
</feature>
<dbReference type="GO" id="GO:0003677">
    <property type="term" value="F:DNA binding"/>
    <property type="evidence" value="ECO:0007669"/>
    <property type="project" value="UniProtKB-KW"/>
</dbReference>
<evidence type="ECO:0000313" key="10">
    <source>
        <dbReference type="Proteomes" id="UP000315003"/>
    </source>
</evidence>
<evidence type="ECO:0000256" key="1">
    <source>
        <dbReference type="ARBA" id="ARBA00010641"/>
    </source>
</evidence>
<dbReference type="AlphaFoldDB" id="A0A517SPM9"/>
<sequence>MSGDQPSVDPFDLNQQVRQLALFLSEHGEESDRALAMSQLYDLTCDRLVRYSLSITQRAHDAEDAVSGCILKVTQRPELLTSADQPWHYLLRMVRNESLITLRSRKRWSALGMIAQVLSSSMVDVVELDDQRRMVWQALERLPGEQREVIVLKIWEQLTFAEVAHILQLSPSTVASRYRYAMEKLSNRLSGQMQAEPSAELADQEADASVGGGA</sequence>
<dbReference type="InterPro" id="IPR013324">
    <property type="entry name" value="RNA_pol_sigma_r3/r4-like"/>
</dbReference>
<dbReference type="NCBIfam" id="TIGR02937">
    <property type="entry name" value="sigma70-ECF"/>
    <property type="match status" value="1"/>
</dbReference>
<comment type="similarity">
    <text evidence="1">Belongs to the sigma-70 factor family. ECF subfamily.</text>
</comment>
<dbReference type="Pfam" id="PF08281">
    <property type="entry name" value="Sigma70_r4_2"/>
    <property type="match status" value="1"/>
</dbReference>
<dbReference type="RefSeq" id="WP_145268991.1">
    <property type="nucleotide sequence ID" value="NZ_CP036272.1"/>
</dbReference>
<accession>A0A517SPM9</accession>
<feature type="domain" description="RNA polymerase sigma-70 region 2" evidence="7">
    <location>
        <begin position="46"/>
        <end position="107"/>
    </location>
</feature>
<protein>
    <submittedName>
        <fullName evidence="9">ECF RNA polymerase sigma factor SigL</fullName>
    </submittedName>
</protein>
<keyword evidence="3" id="KW-0731">Sigma factor</keyword>
<dbReference type="PANTHER" id="PTHR43133">
    <property type="entry name" value="RNA POLYMERASE ECF-TYPE SIGMA FACTO"/>
    <property type="match status" value="1"/>
</dbReference>
<dbReference type="GO" id="GO:0006352">
    <property type="term" value="P:DNA-templated transcription initiation"/>
    <property type="evidence" value="ECO:0007669"/>
    <property type="project" value="InterPro"/>
</dbReference>
<dbReference type="Pfam" id="PF04542">
    <property type="entry name" value="Sigma70_r2"/>
    <property type="match status" value="1"/>
</dbReference>
<dbReference type="Gene3D" id="1.10.10.10">
    <property type="entry name" value="Winged helix-like DNA-binding domain superfamily/Winged helix DNA-binding domain"/>
    <property type="match status" value="1"/>
</dbReference>
<evidence type="ECO:0000256" key="5">
    <source>
        <dbReference type="ARBA" id="ARBA00023163"/>
    </source>
</evidence>
<feature type="domain" description="RNA polymerase sigma factor 70 region 4 type 2" evidence="8">
    <location>
        <begin position="133"/>
        <end position="185"/>
    </location>
</feature>
<dbReference type="InterPro" id="IPR013325">
    <property type="entry name" value="RNA_pol_sigma_r2"/>
</dbReference>
<evidence type="ECO:0000313" key="9">
    <source>
        <dbReference type="EMBL" id="QDT58081.1"/>
    </source>
</evidence>
<evidence type="ECO:0000256" key="4">
    <source>
        <dbReference type="ARBA" id="ARBA00023125"/>
    </source>
</evidence>
<keyword evidence="5" id="KW-0804">Transcription</keyword>
<gene>
    <name evidence="9" type="primary">sigL</name>
    <name evidence="9" type="ORF">SV7mr_05700</name>
</gene>
<evidence type="ECO:0000259" key="7">
    <source>
        <dbReference type="Pfam" id="PF04542"/>
    </source>
</evidence>
<evidence type="ECO:0000256" key="3">
    <source>
        <dbReference type="ARBA" id="ARBA00023082"/>
    </source>
</evidence>
<keyword evidence="10" id="KW-1185">Reference proteome</keyword>
<dbReference type="EMBL" id="CP036272">
    <property type="protein sequence ID" value="QDT58081.1"/>
    <property type="molecule type" value="Genomic_DNA"/>
</dbReference>
<reference evidence="9 10" key="1">
    <citation type="submission" date="2019-02" db="EMBL/GenBank/DDBJ databases">
        <title>Deep-cultivation of Planctomycetes and their phenomic and genomic characterization uncovers novel biology.</title>
        <authorList>
            <person name="Wiegand S."/>
            <person name="Jogler M."/>
            <person name="Boedeker C."/>
            <person name="Pinto D."/>
            <person name="Vollmers J."/>
            <person name="Rivas-Marin E."/>
            <person name="Kohn T."/>
            <person name="Peeters S.H."/>
            <person name="Heuer A."/>
            <person name="Rast P."/>
            <person name="Oberbeckmann S."/>
            <person name="Bunk B."/>
            <person name="Jeske O."/>
            <person name="Meyerdierks A."/>
            <person name="Storesund J.E."/>
            <person name="Kallscheuer N."/>
            <person name="Luecker S."/>
            <person name="Lage O.M."/>
            <person name="Pohl T."/>
            <person name="Merkel B.J."/>
            <person name="Hornburger P."/>
            <person name="Mueller R.-W."/>
            <person name="Bruemmer F."/>
            <person name="Labrenz M."/>
            <person name="Spormann A.M."/>
            <person name="Op den Camp H."/>
            <person name="Overmann J."/>
            <person name="Amann R."/>
            <person name="Jetten M.S.M."/>
            <person name="Mascher T."/>
            <person name="Medema M.H."/>
            <person name="Devos D.P."/>
            <person name="Kaster A.-K."/>
            <person name="Ovreas L."/>
            <person name="Rohde M."/>
            <person name="Galperin M.Y."/>
            <person name="Jogler C."/>
        </authorList>
    </citation>
    <scope>NUCLEOTIDE SEQUENCE [LARGE SCALE GENOMIC DNA]</scope>
    <source>
        <strain evidence="9 10">SV_7m_r</strain>
    </source>
</reference>
<keyword evidence="4" id="KW-0238">DNA-binding</keyword>
<dbReference type="SUPFAM" id="SSF88659">
    <property type="entry name" value="Sigma3 and sigma4 domains of RNA polymerase sigma factors"/>
    <property type="match status" value="1"/>
</dbReference>
<dbReference type="InterPro" id="IPR014284">
    <property type="entry name" value="RNA_pol_sigma-70_dom"/>
</dbReference>
<evidence type="ECO:0000259" key="8">
    <source>
        <dbReference type="Pfam" id="PF08281"/>
    </source>
</evidence>
<dbReference type="Gene3D" id="1.10.1740.10">
    <property type="match status" value="1"/>
</dbReference>
<evidence type="ECO:0000256" key="2">
    <source>
        <dbReference type="ARBA" id="ARBA00023015"/>
    </source>
</evidence>
<dbReference type="InterPro" id="IPR007627">
    <property type="entry name" value="RNA_pol_sigma70_r2"/>
</dbReference>
<dbReference type="InterPro" id="IPR039425">
    <property type="entry name" value="RNA_pol_sigma-70-like"/>
</dbReference>
<dbReference type="PANTHER" id="PTHR43133:SF8">
    <property type="entry name" value="RNA POLYMERASE SIGMA FACTOR HI_1459-RELATED"/>
    <property type="match status" value="1"/>
</dbReference>
<dbReference type="CDD" id="cd06171">
    <property type="entry name" value="Sigma70_r4"/>
    <property type="match status" value="1"/>
</dbReference>
<dbReference type="InterPro" id="IPR036388">
    <property type="entry name" value="WH-like_DNA-bd_sf"/>
</dbReference>
<name>A0A517SPM9_9BACT</name>
<keyword evidence="2" id="KW-0805">Transcription regulation</keyword>